<name>A0A0E9UT56_ANGAN</name>
<sequence length="84" mass="9722">MWVLVEYNTDLYPGTITQIVGEQYEVDTMIRVGENRFFNPAVKYPGDKIWYLPGDIKEVIPEPLPVTSSRRHSAFCQKSGTKHY</sequence>
<evidence type="ECO:0000313" key="1">
    <source>
        <dbReference type="EMBL" id="JAH68926.1"/>
    </source>
</evidence>
<reference evidence="1" key="1">
    <citation type="submission" date="2014-11" db="EMBL/GenBank/DDBJ databases">
        <authorList>
            <person name="Amaro Gonzalez C."/>
        </authorList>
    </citation>
    <scope>NUCLEOTIDE SEQUENCE</scope>
</reference>
<evidence type="ECO:0008006" key="2">
    <source>
        <dbReference type="Google" id="ProtNLM"/>
    </source>
</evidence>
<reference evidence="1" key="2">
    <citation type="journal article" date="2015" name="Fish Shellfish Immunol.">
        <title>Early steps in the European eel (Anguilla anguilla)-Vibrio vulnificus interaction in the gills: Role of the RtxA13 toxin.</title>
        <authorList>
            <person name="Callol A."/>
            <person name="Pajuelo D."/>
            <person name="Ebbesson L."/>
            <person name="Teles M."/>
            <person name="MacKenzie S."/>
            <person name="Amaro C."/>
        </authorList>
    </citation>
    <scope>NUCLEOTIDE SEQUENCE</scope>
</reference>
<protein>
    <recommendedName>
        <fullName evidence="2">SGF29 C-terminal domain-containing protein</fullName>
    </recommendedName>
</protein>
<dbReference type="AlphaFoldDB" id="A0A0E9UT56"/>
<accession>A0A0E9UT56</accession>
<dbReference type="EMBL" id="GBXM01039651">
    <property type="protein sequence ID" value="JAH68926.1"/>
    <property type="molecule type" value="Transcribed_RNA"/>
</dbReference>
<proteinExistence type="predicted"/>
<organism evidence="1">
    <name type="scientific">Anguilla anguilla</name>
    <name type="common">European freshwater eel</name>
    <name type="synonym">Muraena anguilla</name>
    <dbReference type="NCBI Taxonomy" id="7936"/>
    <lineage>
        <taxon>Eukaryota</taxon>
        <taxon>Metazoa</taxon>
        <taxon>Chordata</taxon>
        <taxon>Craniata</taxon>
        <taxon>Vertebrata</taxon>
        <taxon>Euteleostomi</taxon>
        <taxon>Actinopterygii</taxon>
        <taxon>Neopterygii</taxon>
        <taxon>Teleostei</taxon>
        <taxon>Anguilliformes</taxon>
        <taxon>Anguillidae</taxon>
        <taxon>Anguilla</taxon>
    </lineage>
</organism>